<evidence type="ECO:0000256" key="2">
    <source>
        <dbReference type="ARBA" id="ARBA00023125"/>
    </source>
</evidence>
<dbReference type="InterPro" id="IPR011991">
    <property type="entry name" value="ArsR-like_HTH"/>
</dbReference>
<dbReference type="CDD" id="cd00090">
    <property type="entry name" value="HTH_ARSR"/>
    <property type="match status" value="1"/>
</dbReference>
<dbReference type="Gene3D" id="1.10.10.10">
    <property type="entry name" value="Winged helix-like DNA-binding domain superfamily/Winged helix DNA-binding domain"/>
    <property type="match status" value="1"/>
</dbReference>
<dbReference type="RefSeq" id="WP_168552466.1">
    <property type="nucleotide sequence ID" value="NZ_JAAWWL010000002.1"/>
</dbReference>
<evidence type="ECO:0000313" key="6">
    <source>
        <dbReference type="Proteomes" id="UP000718451"/>
    </source>
</evidence>
<reference evidence="5 6" key="1">
    <citation type="submission" date="2020-04" db="EMBL/GenBank/DDBJ databases">
        <authorList>
            <person name="Yoon J."/>
        </authorList>
    </citation>
    <scope>NUCLEOTIDE SEQUENCE [LARGE SCALE GENOMIC DNA]</scope>
    <source>
        <strain evidence="5 6">DJ-13</strain>
    </source>
</reference>
<protein>
    <submittedName>
        <fullName evidence="5">Winged helix-turn-helix transcriptional regulator</fullName>
    </submittedName>
</protein>
<comment type="caution">
    <text evidence="5">The sequence shown here is derived from an EMBL/GenBank/DDBJ whole genome shotgun (WGS) entry which is preliminary data.</text>
</comment>
<sequence length="111" mass="12747">MRIRTEVSSDYINETDYELAKIANALAHPVRVALVRYLAEKNKGKGVDNVTCNKDLVELFQYSQSTISQHVKILKEARLFLTKQHEKFTHYGLNYKLLQEYTSKVSILGGL</sequence>
<dbReference type="SMART" id="SM00418">
    <property type="entry name" value="HTH_ARSR"/>
    <property type="match status" value="1"/>
</dbReference>
<dbReference type="InterPro" id="IPR036390">
    <property type="entry name" value="WH_DNA-bd_sf"/>
</dbReference>
<dbReference type="EMBL" id="JAAWWL010000002">
    <property type="protein sequence ID" value="NKI32252.1"/>
    <property type="molecule type" value="Genomic_DNA"/>
</dbReference>
<dbReference type="InterPro" id="IPR051081">
    <property type="entry name" value="HTH_MetalResp_TranReg"/>
</dbReference>
<dbReference type="PROSITE" id="PS50987">
    <property type="entry name" value="HTH_ARSR_2"/>
    <property type="match status" value="1"/>
</dbReference>
<dbReference type="InterPro" id="IPR036388">
    <property type="entry name" value="WH-like_DNA-bd_sf"/>
</dbReference>
<dbReference type="InterPro" id="IPR001845">
    <property type="entry name" value="HTH_ArsR_DNA-bd_dom"/>
</dbReference>
<dbReference type="Pfam" id="PF01022">
    <property type="entry name" value="HTH_5"/>
    <property type="match status" value="1"/>
</dbReference>
<keyword evidence="2" id="KW-0238">DNA-binding</keyword>
<evidence type="ECO:0000259" key="4">
    <source>
        <dbReference type="PROSITE" id="PS50987"/>
    </source>
</evidence>
<keyword evidence="3" id="KW-0804">Transcription</keyword>
<name>A0ABX1GQN7_9FLAO</name>
<accession>A0ABX1GQN7</accession>
<keyword evidence="6" id="KW-1185">Reference proteome</keyword>
<dbReference type="SUPFAM" id="SSF46785">
    <property type="entry name" value="Winged helix' DNA-binding domain"/>
    <property type="match status" value="1"/>
</dbReference>
<feature type="domain" description="HTH arsR-type" evidence="4">
    <location>
        <begin position="11"/>
        <end position="111"/>
    </location>
</feature>
<dbReference type="Proteomes" id="UP000718451">
    <property type="component" value="Unassembled WGS sequence"/>
</dbReference>
<dbReference type="PANTHER" id="PTHR33154">
    <property type="entry name" value="TRANSCRIPTIONAL REGULATOR, ARSR FAMILY"/>
    <property type="match status" value="1"/>
</dbReference>
<evidence type="ECO:0000256" key="1">
    <source>
        <dbReference type="ARBA" id="ARBA00023015"/>
    </source>
</evidence>
<keyword evidence="1" id="KW-0805">Transcription regulation</keyword>
<proteinExistence type="predicted"/>
<gene>
    <name evidence="5" type="ORF">HCU67_09890</name>
</gene>
<organism evidence="5 6">
    <name type="scientific">Croceivirga thetidis</name>
    <dbReference type="NCBI Taxonomy" id="2721623"/>
    <lineage>
        <taxon>Bacteria</taxon>
        <taxon>Pseudomonadati</taxon>
        <taxon>Bacteroidota</taxon>
        <taxon>Flavobacteriia</taxon>
        <taxon>Flavobacteriales</taxon>
        <taxon>Flavobacteriaceae</taxon>
        <taxon>Croceivirga</taxon>
    </lineage>
</organism>
<evidence type="ECO:0000256" key="3">
    <source>
        <dbReference type="ARBA" id="ARBA00023163"/>
    </source>
</evidence>
<evidence type="ECO:0000313" key="5">
    <source>
        <dbReference type="EMBL" id="NKI32252.1"/>
    </source>
</evidence>
<dbReference type="PANTHER" id="PTHR33154:SF33">
    <property type="entry name" value="TRANSCRIPTIONAL REPRESSOR SDPR"/>
    <property type="match status" value="1"/>
</dbReference>